<keyword evidence="8 12" id="KW-0539">Nucleus</keyword>
<comment type="subcellular location">
    <subcellularLocation>
        <location evidence="1 12">Nucleus</location>
    </subcellularLocation>
</comment>
<evidence type="ECO:0000256" key="12">
    <source>
        <dbReference type="RuleBase" id="RU367080"/>
    </source>
</evidence>
<dbReference type="InterPro" id="IPR039693">
    <property type="entry name" value="Rtr1/RPAP2"/>
</dbReference>
<keyword evidence="6 12" id="KW-0862">Zinc</keyword>
<reference evidence="15 16" key="1">
    <citation type="journal article" date="2016" name="Nat. Commun.">
        <title>Ectomycorrhizal ecology is imprinted in the genome of the dominant symbiotic fungus Cenococcum geophilum.</title>
        <authorList>
            <consortium name="DOE Joint Genome Institute"/>
            <person name="Peter M."/>
            <person name="Kohler A."/>
            <person name="Ohm R.A."/>
            <person name="Kuo A."/>
            <person name="Krutzmann J."/>
            <person name="Morin E."/>
            <person name="Arend M."/>
            <person name="Barry K.W."/>
            <person name="Binder M."/>
            <person name="Choi C."/>
            <person name="Clum A."/>
            <person name="Copeland A."/>
            <person name="Grisel N."/>
            <person name="Haridas S."/>
            <person name="Kipfer T."/>
            <person name="LaButti K."/>
            <person name="Lindquist E."/>
            <person name="Lipzen A."/>
            <person name="Maire R."/>
            <person name="Meier B."/>
            <person name="Mihaltcheva S."/>
            <person name="Molinier V."/>
            <person name="Murat C."/>
            <person name="Poggeler S."/>
            <person name="Quandt C.A."/>
            <person name="Sperisen C."/>
            <person name="Tritt A."/>
            <person name="Tisserant E."/>
            <person name="Crous P.W."/>
            <person name="Henrissat B."/>
            <person name="Nehls U."/>
            <person name="Egli S."/>
            <person name="Spatafora J.W."/>
            <person name="Grigoriev I.V."/>
            <person name="Martin F.M."/>
        </authorList>
    </citation>
    <scope>NUCLEOTIDE SEQUENCE [LARGE SCALE GENOMIC DNA]</scope>
    <source>
        <strain evidence="15 16">CBS 459.81</strain>
    </source>
</reference>
<dbReference type="InterPro" id="IPR007308">
    <property type="entry name" value="Rtr1/RPAP2_dom"/>
</dbReference>
<dbReference type="Pfam" id="PF04181">
    <property type="entry name" value="RPAP2_Rtr1"/>
    <property type="match status" value="1"/>
</dbReference>
<evidence type="ECO:0000256" key="4">
    <source>
        <dbReference type="ARBA" id="ARBA00022771"/>
    </source>
</evidence>
<comment type="catalytic activity">
    <reaction evidence="10 12">
        <text>O-phospho-L-threonyl-[protein] + H2O = L-threonyl-[protein] + phosphate</text>
        <dbReference type="Rhea" id="RHEA:47004"/>
        <dbReference type="Rhea" id="RHEA-COMP:11060"/>
        <dbReference type="Rhea" id="RHEA-COMP:11605"/>
        <dbReference type="ChEBI" id="CHEBI:15377"/>
        <dbReference type="ChEBI" id="CHEBI:30013"/>
        <dbReference type="ChEBI" id="CHEBI:43474"/>
        <dbReference type="ChEBI" id="CHEBI:61977"/>
        <dbReference type="EC" id="3.1.3.16"/>
    </reaction>
</comment>
<name>A0A8E2JEB3_9PEZI</name>
<evidence type="ECO:0000256" key="8">
    <source>
        <dbReference type="ARBA" id="ARBA00023242"/>
    </source>
</evidence>
<evidence type="ECO:0000256" key="3">
    <source>
        <dbReference type="ARBA" id="ARBA00022723"/>
    </source>
</evidence>
<feature type="compositionally biased region" description="Acidic residues" evidence="13">
    <location>
        <begin position="288"/>
        <end position="300"/>
    </location>
</feature>
<dbReference type="InterPro" id="IPR038534">
    <property type="entry name" value="Rtr1/RPAP2_sf"/>
</dbReference>
<evidence type="ECO:0000256" key="13">
    <source>
        <dbReference type="SAM" id="MobiDB-lite"/>
    </source>
</evidence>
<keyword evidence="7 12" id="KW-0904">Protein phosphatase</keyword>
<evidence type="ECO:0000256" key="5">
    <source>
        <dbReference type="ARBA" id="ARBA00022801"/>
    </source>
</evidence>
<evidence type="ECO:0000256" key="7">
    <source>
        <dbReference type="ARBA" id="ARBA00022912"/>
    </source>
</evidence>
<evidence type="ECO:0000256" key="6">
    <source>
        <dbReference type="ARBA" id="ARBA00022833"/>
    </source>
</evidence>
<feature type="compositionally biased region" description="Basic and acidic residues" evidence="13">
    <location>
        <begin position="275"/>
        <end position="287"/>
    </location>
</feature>
<evidence type="ECO:0000256" key="1">
    <source>
        <dbReference type="ARBA" id="ARBA00004123"/>
    </source>
</evidence>
<dbReference type="PANTHER" id="PTHR14732">
    <property type="entry name" value="RNA POLYMERASE II SUBUNIT B1 CTD PHOSPHATASE RPAP2-RELATED"/>
    <property type="match status" value="1"/>
</dbReference>
<keyword evidence="3 12" id="KW-0479">Metal-binding</keyword>
<evidence type="ECO:0000256" key="2">
    <source>
        <dbReference type="ARBA" id="ARBA00005676"/>
    </source>
</evidence>
<feature type="region of interest" description="Disordered" evidence="13">
    <location>
        <begin position="255"/>
        <end position="300"/>
    </location>
</feature>
<comment type="similarity">
    <text evidence="2 11 12">Belongs to the RPAP2 family.</text>
</comment>
<dbReference type="EC" id="3.1.3.16" evidence="12"/>
<evidence type="ECO:0000259" key="14">
    <source>
        <dbReference type="PROSITE" id="PS51479"/>
    </source>
</evidence>
<keyword evidence="5 12" id="KW-0378">Hydrolase</keyword>
<keyword evidence="4 12" id="KW-0863">Zinc-finger</keyword>
<dbReference type="GO" id="GO:0043175">
    <property type="term" value="F:RNA polymerase core enzyme binding"/>
    <property type="evidence" value="ECO:0007669"/>
    <property type="project" value="UniProtKB-UniRule"/>
</dbReference>
<evidence type="ECO:0000256" key="11">
    <source>
        <dbReference type="PROSITE-ProRule" id="PRU00812"/>
    </source>
</evidence>
<dbReference type="GO" id="GO:0008270">
    <property type="term" value="F:zinc ion binding"/>
    <property type="evidence" value="ECO:0007669"/>
    <property type="project" value="UniProtKB-KW"/>
</dbReference>
<evidence type="ECO:0000256" key="10">
    <source>
        <dbReference type="ARBA" id="ARBA00048336"/>
    </source>
</evidence>
<gene>
    <name evidence="15" type="ORF">K432DRAFT_383540</name>
</gene>
<dbReference type="OrthoDB" id="2590500at2759"/>
<dbReference type="PROSITE" id="PS51479">
    <property type="entry name" value="ZF_RTR1"/>
    <property type="match status" value="1"/>
</dbReference>
<evidence type="ECO:0000313" key="15">
    <source>
        <dbReference type="EMBL" id="OCK78874.1"/>
    </source>
</evidence>
<dbReference type="EMBL" id="KV745035">
    <property type="protein sequence ID" value="OCK78874.1"/>
    <property type="molecule type" value="Genomic_DNA"/>
</dbReference>
<evidence type="ECO:0000256" key="9">
    <source>
        <dbReference type="ARBA" id="ARBA00047761"/>
    </source>
</evidence>
<dbReference type="PANTHER" id="PTHR14732:SF0">
    <property type="entry name" value="RNA POLYMERASE II SUBUNIT B1 CTD PHOSPHATASE RPAP2-RELATED"/>
    <property type="match status" value="1"/>
</dbReference>
<proteinExistence type="inferred from homology"/>
<sequence length="300" mass="33455">MGPKSILKNSIPVSSSSPSAKPVNERHLEVALYHANLIKEQRDVEEQILKATLTLLDFPSAPGANPARPSIADALQFRTLIIPFQPSDYDSLIEERNIADLCGYALCPKPPKRAPLAGKLQFVDTKDGVQIVNKKELEVWCSEECARRALYVKVQLNEEPAWMRRGGIGDKIDILVENTEDHRIVLPLRPKHKESDANKDDGETNQDQEDEQEAWALREEAMAELAQERGDRNAKSTKKGLIKATIEERMTVKTPVAPSTEVQHGGAAHMAIEGHIPKADMPKKSVDGQDEDEEDNDWDD</sequence>
<feature type="domain" description="RTR1-type" evidence="14">
    <location>
        <begin position="79"/>
        <end position="165"/>
    </location>
</feature>
<evidence type="ECO:0000313" key="16">
    <source>
        <dbReference type="Proteomes" id="UP000250266"/>
    </source>
</evidence>
<keyword evidence="16" id="KW-1185">Reference proteome</keyword>
<dbReference type="GO" id="GO:0005634">
    <property type="term" value="C:nucleus"/>
    <property type="evidence" value="ECO:0007669"/>
    <property type="project" value="UniProtKB-SubCell"/>
</dbReference>
<dbReference type="GO" id="GO:0008420">
    <property type="term" value="F:RNA polymerase II CTD heptapeptide repeat phosphatase activity"/>
    <property type="evidence" value="ECO:0007669"/>
    <property type="project" value="UniProtKB-UniRule"/>
</dbReference>
<dbReference type="GO" id="GO:0005737">
    <property type="term" value="C:cytoplasm"/>
    <property type="evidence" value="ECO:0007669"/>
    <property type="project" value="TreeGrafter"/>
</dbReference>
<comment type="catalytic activity">
    <reaction evidence="9 12">
        <text>O-phospho-L-seryl-[protein] + H2O = L-seryl-[protein] + phosphate</text>
        <dbReference type="Rhea" id="RHEA:20629"/>
        <dbReference type="Rhea" id="RHEA-COMP:9863"/>
        <dbReference type="Rhea" id="RHEA-COMP:11604"/>
        <dbReference type="ChEBI" id="CHEBI:15377"/>
        <dbReference type="ChEBI" id="CHEBI:29999"/>
        <dbReference type="ChEBI" id="CHEBI:43474"/>
        <dbReference type="ChEBI" id="CHEBI:83421"/>
        <dbReference type="EC" id="3.1.3.16"/>
    </reaction>
</comment>
<feature type="region of interest" description="Disordered" evidence="13">
    <location>
        <begin position="1"/>
        <end position="22"/>
    </location>
</feature>
<dbReference type="Gene3D" id="1.25.40.820">
    <property type="match status" value="1"/>
</dbReference>
<dbReference type="Proteomes" id="UP000250266">
    <property type="component" value="Unassembled WGS sequence"/>
</dbReference>
<organism evidence="15 16">
    <name type="scientific">Lepidopterella palustris CBS 459.81</name>
    <dbReference type="NCBI Taxonomy" id="1314670"/>
    <lineage>
        <taxon>Eukaryota</taxon>
        <taxon>Fungi</taxon>
        <taxon>Dikarya</taxon>
        <taxon>Ascomycota</taxon>
        <taxon>Pezizomycotina</taxon>
        <taxon>Dothideomycetes</taxon>
        <taxon>Pleosporomycetidae</taxon>
        <taxon>Mytilinidiales</taxon>
        <taxon>Argynnaceae</taxon>
        <taxon>Lepidopterella</taxon>
    </lineage>
</organism>
<feature type="region of interest" description="Disordered" evidence="13">
    <location>
        <begin position="186"/>
        <end position="211"/>
    </location>
</feature>
<accession>A0A8E2JEB3</accession>
<protein>
    <recommendedName>
        <fullName evidence="12">RNA polymerase II subunit B1 CTD phosphatase RPAP2 homolog</fullName>
        <ecNumber evidence="12">3.1.3.16</ecNumber>
    </recommendedName>
</protein>
<feature type="compositionally biased region" description="Basic and acidic residues" evidence="13">
    <location>
        <begin position="193"/>
        <end position="202"/>
    </location>
</feature>
<comment type="function">
    <text evidence="12">Putative RNA polymerase II subunit B1 C-terminal domain (CTD) phosphatase involved in RNA polymerase II transcription regulation.</text>
</comment>
<dbReference type="AlphaFoldDB" id="A0A8E2JEB3"/>